<feature type="chain" id="PRO_5029593399" evidence="4">
    <location>
        <begin position="20"/>
        <end position="725"/>
    </location>
</feature>
<dbReference type="AlphaFoldDB" id="A0A7J5AKE7"/>
<dbReference type="RefSeq" id="WP_151106264.1">
    <property type="nucleotide sequence ID" value="NZ_WAEM01000001.1"/>
</dbReference>
<accession>A0A7J5AKE7</accession>
<dbReference type="PANTHER" id="PTHR46652:SF7">
    <property type="entry name" value="LEUCINE-RICH REPEAT AND IQ DOMAIN-CONTAINING PROTEIN 1"/>
    <property type="match status" value="1"/>
</dbReference>
<evidence type="ECO:0000313" key="7">
    <source>
        <dbReference type="EMBL" id="KAB1158071.1"/>
    </source>
</evidence>
<dbReference type="Gene3D" id="3.80.10.10">
    <property type="entry name" value="Ribonuclease Inhibitor"/>
    <property type="match status" value="1"/>
</dbReference>
<dbReference type="PANTHER" id="PTHR46652">
    <property type="entry name" value="LEUCINE-RICH REPEAT AND IQ DOMAIN-CONTAINING PROTEIN 1-RELATED"/>
    <property type="match status" value="1"/>
</dbReference>
<dbReference type="InterPro" id="IPR055353">
    <property type="entry name" value="DUF7619"/>
</dbReference>
<organism evidence="7 8">
    <name type="scientific">Flavobacterium luteum</name>
    <dbReference type="NCBI Taxonomy" id="2026654"/>
    <lineage>
        <taxon>Bacteria</taxon>
        <taxon>Pseudomonadati</taxon>
        <taxon>Bacteroidota</taxon>
        <taxon>Flavobacteriia</taxon>
        <taxon>Flavobacteriales</taxon>
        <taxon>Flavobacteriaceae</taxon>
        <taxon>Flavobacterium</taxon>
    </lineage>
</organism>
<dbReference type="SUPFAM" id="SSF52058">
    <property type="entry name" value="L domain-like"/>
    <property type="match status" value="1"/>
</dbReference>
<evidence type="ECO:0000256" key="3">
    <source>
        <dbReference type="ARBA" id="ARBA00022737"/>
    </source>
</evidence>
<dbReference type="InterPro" id="IPR025875">
    <property type="entry name" value="Leu-rich_rpt_4"/>
</dbReference>
<keyword evidence="8" id="KW-1185">Reference proteome</keyword>
<name>A0A7J5AKE7_9FLAO</name>
<evidence type="ECO:0000256" key="1">
    <source>
        <dbReference type="ARBA" id="ARBA00022614"/>
    </source>
</evidence>
<dbReference type="Pfam" id="PF18962">
    <property type="entry name" value="Por_Secre_tail"/>
    <property type="match status" value="1"/>
</dbReference>
<dbReference type="InterPro" id="IPR026444">
    <property type="entry name" value="Secre_tail"/>
</dbReference>
<dbReference type="OrthoDB" id="1110367at2"/>
<dbReference type="NCBIfam" id="TIGR04183">
    <property type="entry name" value="Por_Secre_tail"/>
    <property type="match status" value="1"/>
</dbReference>
<sequence length="725" mass="80388">MRKFYFLLLGLFLLSAVKAQILTIPDANFKAKLLSANSSNEIAKNLQGNFTMIDTNQDGEIQVDEALEISFLRLGNLIDAEDLFKISSLEGISYFTNLEFLNVTGNKLTSIDINALVKLKIFDCQSNRLASLDLSNLTNLEYLDCGNNNITSLDVKSLVKLKSLNFYNNEITSIDLSTLVNLEYMEIGYNKYTSLDLTNLSNLKEVLCQGNDFLTSIFMKNGSKEKTSLGFWDNLNLRYICADENNIYDIQNMINDYGYTNCSVSSYCSFVPGGTFYTIKGNNTLDINSNGCDTNDGIYPKMKYSITNGVNSGSFISNSIGNYSIPVLEGTHTITPIFENPSYFNASPASTMVTFPTQTSPFIQDFCITPNGIYPDLEVTILPILRARPGFDASYKIIYKNKGTITQSGSVKLTFDDAVLDVVAANPVFTSQSTDNLSWEYTNLKPFETRVIEVTLNVNSPMEIPALNIDDRLSFTALINPVTGDEQPVDNSFALRQLVVGSYDPNDKTCLEGSTIAPSAVGKYVHYMIRFENKGTAEAENVVIKDLIDTGKFDISSLVVTEGSHPFVTKISDTNKVEFIFEKINLPFEDATNDGYVAFKIKTKPSLVLGDSFSNTASIYFDYNFPIITNTATTSVLQSLGTNDFEFSTFFNLYPNPAKQLLNIDVKKQIELSSISIFNTLGQQIVVIPNAQQTKQVDVSNLKTGNYFIKVTSNKGSSSGKFIKD</sequence>
<dbReference type="NCBIfam" id="TIGR01451">
    <property type="entry name" value="B_ant_repeat"/>
    <property type="match status" value="1"/>
</dbReference>
<dbReference type="InterPro" id="IPR050836">
    <property type="entry name" value="SDS22/Internalin_LRR"/>
</dbReference>
<evidence type="ECO:0000259" key="5">
    <source>
        <dbReference type="Pfam" id="PF18962"/>
    </source>
</evidence>
<feature type="signal peptide" evidence="4">
    <location>
        <begin position="1"/>
        <end position="19"/>
    </location>
</feature>
<feature type="domain" description="DUF7619" evidence="6">
    <location>
        <begin position="504"/>
        <end position="634"/>
    </location>
</feature>
<keyword evidence="2 4" id="KW-0732">Signal</keyword>
<dbReference type="InterPro" id="IPR032675">
    <property type="entry name" value="LRR_dom_sf"/>
</dbReference>
<gene>
    <name evidence="7" type="ORF">F6464_03030</name>
</gene>
<reference evidence="7 8" key="1">
    <citation type="submission" date="2019-09" db="EMBL/GenBank/DDBJ databases">
        <title>Flavobacterium sp. nov., isolated from glacier ice.</title>
        <authorList>
            <person name="Liu Q."/>
        </authorList>
    </citation>
    <scope>NUCLEOTIDE SEQUENCE [LARGE SCALE GENOMIC DNA]</scope>
    <source>
        <strain evidence="7 8">NBRC 112527</strain>
    </source>
</reference>
<feature type="domain" description="Secretion system C-terminal sorting" evidence="5">
    <location>
        <begin position="653"/>
        <end position="723"/>
    </location>
</feature>
<dbReference type="InterPro" id="IPR047589">
    <property type="entry name" value="DUF11_rpt"/>
</dbReference>
<dbReference type="Pfam" id="PF12799">
    <property type="entry name" value="LRR_4"/>
    <property type="match status" value="1"/>
</dbReference>
<proteinExistence type="predicted"/>
<dbReference type="Proteomes" id="UP000490922">
    <property type="component" value="Unassembled WGS sequence"/>
</dbReference>
<dbReference type="Pfam" id="PF24595">
    <property type="entry name" value="DUF7619"/>
    <property type="match status" value="1"/>
</dbReference>
<evidence type="ECO:0000313" key="8">
    <source>
        <dbReference type="Proteomes" id="UP000490922"/>
    </source>
</evidence>
<dbReference type="EMBL" id="WAEM01000001">
    <property type="protein sequence ID" value="KAB1158071.1"/>
    <property type="molecule type" value="Genomic_DNA"/>
</dbReference>
<evidence type="ECO:0000259" key="6">
    <source>
        <dbReference type="Pfam" id="PF24595"/>
    </source>
</evidence>
<evidence type="ECO:0000256" key="4">
    <source>
        <dbReference type="SAM" id="SignalP"/>
    </source>
</evidence>
<evidence type="ECO:0000256" key="2">
    <source>
        <dbReference type="ARBA" id="ARBA00022729"/>
    </source>
</evidence>
<dbReference type="PROSITE" id="PS51450">
    <property type="entry name" value="LRR"/>
    <property type="match status" value="1"/>
</dbReference>
<protein>
    <submittedName>
        <fullName evidence="7">T9SS type A sorting domain-containing protein</fullName>
    </submittedName>
</protein>
<dbReference type="InterPro" id="IPR001611">
    <property type="entry name" value="Leu-rich_rpt"/>
</dbReference>
<dbReference type="SMART" id="SM00369">
    <property type="entry name" value="LRR_TYP"/>
    <property type="match status" value="3"/>
</dbReference>
<comment type="caution">
    <text evidence="7">The sequence shown here is derived from an EMBL/GenBank/DDBJ whole genome shotgun (WGS) entry which is preliminary data.</text>
</comment>
<keyword evidence="1" id="KW-0433">Leucine-rich repeat</keyword>
<dbReference type="InterPro" id="IPR003591">
    <property type="entry name" value="Leu-rich_rpt_typical-subtyp"/>
</dbReference>
<keyword evidence="3" id="KW-0677">Repeat</keyword>